<name>A0A1Q8C3N4_9PSEU</name>
<dbReference type="SUPFAM" id="SSF50475">
    <property type="entry name" value="FMN-binding split barrel"/>
    <property type="match status" value="1"/>
</dbReference>
<dbReference type="STRING" id="1912961.BU204_33460"/>
<evidence type="ECO:0000313" key="1">
    <source>
        <dbReference type="EMBL" id="OLF08972.1"/>
    </source>
</evidence>
<evidence type="ECO:0008006" key="3">
    <source>
        <dbReference type="Google" id="ProtNLM"/>
    </source>
</evidence>
<dbReference type="InterPro" id="IPR012349">
    <property type="entry name" value="Split_barrel_FMN-bd"/>
</dbReference>
<dbReference type="Gene3D" id="2.30.110.10">
    <property type="entry name" value="Electron Transport, Fmn-binding Protein, Chain A"/>
    <property type="match status" value="1"/>
</dbReference>
<dbReference type="InterPro" id="IPR024747">
    <property type="entry name" value="Pyridox_Oxase-rel"/>
</dbReference>
<protein>
    <recommendedName>
        <fullName evidence="3">Pyridoxamine 5'-phosphate oxidase</fullName>
    </recommendedName>
</protein>
<dbReference type="Proteomes" id="UP000185596">
    <property type="component" value="Unassembled WGS sequence"/>
</dbReference>
<dbReference type="RefSeq" id="WP_075129813.1">
    <property type="nucleotide sequence ID" value="NZ_MSIE01000089.1"/>
</dbReference>
<gene>
    <name evidence="1" type="ORF">BU204_33460</name>
</gene>
<reference evidence="1 2" key="1">
    <citation type="submission" date="2016-12" db="EMBL/GenBank/DDBJ databases">
        <title>The draft genome sequence of Actinophytocola sp. 11-183.</title>
        <authorList>
            <person name="Wang W."/>
            <person name="Yuan L."/>
        </authorList>
    </citation>
    <scope>NUCLEOTIDE SEQUENCE [LARGE SCALE GENOMIC DNA]</scope>
    <source>
        <strain evidence="1 2">11-183</strain>
    </source>
</reference>
<sequence length="135" mass="14871">MRGGPRRLAELTRPESLRLLDQVLIGRIVYTVRALPVITPVCHLVDDGTVVVRTHVGSDCAGAVVAYHADRIEDDRRTGWSVTVTGVARRVLDPAELVGYEQRLTPLVGAPSVDTIRIYPEIVTGYRLVDGSDRR</sequence>
<evidence type="ECO:0000313" key="2">
    <source>
        <dbReference type="Proteomes" id="UP000185596"/>
    </source>
</evidence>
<dbReference type="Pfam" id="PF12900">
    <property type="entry name" value="Pyridox_ox_2"/>
    <property type="match status" value="1"/>
</dbReference>
<dbReference type="EMBL" id="MSIE01000089">
    <property type="protein sequence ID" value="OLF08972.1"/>
    <property type="molecule type" value="Genomic_DNA"/>
</dbReference>
<dbReference type="OrthoDB" id="7062584at2"/>
<comment type="caution">
    <text evidence="1">The sequence shown here is derived from an EMBL/GenBank/DDBJ whole genome shotgun (WGS) entry which is preliminary data.</text>
</comment>
<organism evidence="1 2">
    <name type="scientific">Actinophytocola xanthii</name>
    <dbReference type="NCBI Taxonomy" id="1912961"/>
    <lineage>
        <taxon>Bacteria</taxon>
        <taxon>Bacillati</taxon>
        <taxon>Actinomycetota</taxon>
        <taxon>Actinomycetes</taxon>
        <taxon>Pseudonocardiales</taxon>
        <taxon>Pseudonocardiaceae</taxon>
    </lineage>
</organism>
<accession>A0A1Q8C3N4</accession>
<dbReference type="AlphaFoldDB" id="A0A1Q8C3N4"/>
<keyword evidence="2" id="KW-1185">Reference proteome</keyword>
<proteinExistence type="predicted"/>